<reference evidence="2 3" key="1">
    <citation type="submission" date="2015-09" db="EMBL/GenBank/DDBJ databases">
        <authorList>
            <consortium name="Pathogen Informatics"/>
        </authorList>
    </citation>
    <scope>NUCLEOTIDE SEQUENCE [LARGE SCALE GENOMIC DNA]</scope>
    <source>
        <strain evidence="2 3">2789STDY5608851</strain>
    </source>
</reference>
<accession>A0A173ZBB5</accession>
<name>A0A173ZBB5_9FIRM</name>
<dbReference type="RefSeq" id="WP_055194027.1">
    <property type="nucleotide sequence ID" value="NZ_CYYM01000003.1"/>
</dbReference>
<gene>
    <name evidence="2" type="ORF">ERS852408_00830</name>
</gene>
<protein>
    <submittedName>
        <fullName evidence="2">Uncharacterized protein</fullName>
    </submittedName>
</protein>
<dbReference type="EMBL" id="CYYM01000003">
    <property type="protein sequence ID" value="CUN73277.1"/>
    <property type="molecule type" value="Genomic_DNA"/>
</dbReference>
<sequence>MNRGRDRRQVKLDDQQHYKELEESHDAKASERFHTPAYQSYSVEDYLRKMGVDVTKGVDAGGQEHSD</sequence>
<dbReference type="Proteomes" id="UP000095380">
    <property type="component" value="Unassembled WGS sequence"/>
</dbReference>
<proteinExistence type="predicted"/>
<feature type="compositionally biased region" description="Basic and acidic residues" evidence="1">
    <location>
        <begin position="7"/>
        <end position="33"/>
    </location>
</feature>
<dbReference type="AlphaFoldDB" id="A0A173ZBB5"/>
<feature type="region of interest" description="Disordered" evidence="1">
    <location>
        <begin position="1"/>
        <end position="33"/>
    </location>
</feature>
<evidence type="ECO:0000313" key="3">
    <source>
        <dbReference type="Proteomes" id="UP000095380"/>
    </source>
</evidence>
<organism evidence="2 3">
    <name type="scientific">Dorea longicatena</name>
    <dbReference type="NCBI Taxonomy" id="88431"/>
    <lineage>
        <taxon>Bacteria</taxon>
        <taxon>Bacillati</taxon>
        <taxon>Bacillota</taxon>
        <taxon>Clostridia</taxon>
        <taxon>Lachnospirales</taxon>
        <taxon>Lachnospiraceae</taxon>
        <taxon>Dorea</taxon>
    </lineage>
</organism>
<evidence type="ECO:0000313" key="2">
    <source>
        <dbReference type="EMBL" id="CUN73277.1"/>
    </source>
</evidence>
<evidence type="ECO:0000256" key="1">
    <source>
        <dbReference type="SAM" id="MobiDB-lite"/>
    </source>
</evidence>